<evidence type="ECO:0000313" key="2">
    <source>
        <dbReference type="Proteomes" id="UP000276133"/>
    </source>
</evidence>
<organism evidence="1 2">
    <name type="scientific">Brachionus plicatilis</name>
    <name type="common">Marine rotifer</name>
    <name type="synonym">Brachionus muelleri</name>
    <dbReference type="NCBI Taxonomy" id="10195"/>
    <lineage>
        <taxon>Eukaryota</taxon>
        <taxon>Metazoa</taxon>
        <taxon>Spiralia</taxon>
        <taxon>Gnathifera</taxon>
        <taxon>Rotifera</taxon>
        <taxon>Eurotatoria</taxon>
        <taxon>Monogononta</taxon>
        <taxon>Pseudotrocha</taxon>
        <taxon>Ploima</taxon>
        <taxon>Brachionidae</taxon>
        <taxon>Brachionus</taxon>
    </lineage>
</organism>
<sequence>MLNIRSCSAKTLQFCRNIYPNTILKNLKQFQKLIFNYIHLKRFSQKKDSYHSFGLLKIRVIKKLIEIQKLFI</sequence>
<dbReference type="EMBL" id="REGN01008262">
    <property type="protein sequence ID" value="RNA04026.1"/>
    <property type="molecule type" value="Genomic_DNA"/>
</dbReference>
<dbReference type="Proteomes" id="UP000276133">
    <property type="component" value="Unassembled WGS sequence"/>
</dbReference>
<reference evidence="1 2" key="1">
    <citation type="journal article" date="2018" name="Sci. Rep.">
        <title>Genomic signatures of local adaptation to the degree of environmental predictability in rotifers.</title>
        <authorList>
            <person name="Franch-Gras L."/>
            <person name="Hahn C."/>
            <person name="Garcia-Roger E.M."/>
            <person name="Carmona M.J."/>
            <person name="Serra M."/>
            <person name="Gomez A."/>
        </authorList>
    </citation>
    <scope>NUCLEOTIDE SEQUENCE [LARGE SCALE GENOMIC DNA]</scope>
    <source>
        <strain evidence="1">HYR1</strain>
    </source>
</reference>
<evidence type="ECO:0000313" key="1">
    <source>
        <dbReference type="EMBL" id="RNA04026.1"/>
    </source>
</evidence>
<dbReference type="AlphaFoldDB" id="A0A3M7PXZ3"/>
<gene>
    <name evidence="1" type="ORF">BpHYR1_036293</name>
</gene>
<comment type="caution">
    <text evidence="1">The sequence shown here is derived from an EMBL/GenBank/DDBJ whole genome shotgun (WGS) entry which is preliminary data.</text>
</comment>
<protein>
    <submittedName>
        <fullName evidence="1">Uncharacterized protein</fullName>
    </submittedName>
</protein>
<accession>A0A3M7PXZ3</accession>
<keyword evidence="2" id="KW-1185">Reference proteome</keyword>
<proteinExistence type="predicted"/>
<name>A0A3M7PXZ3_BRAPC</name>